<dbReference type="PANTHER" id="PTHR45453">
    <property type="entry name" value="PHOSPHATE REGULON SENSOR PROTEIN PHOR"/>
    <property type="match status" value="1"/>
</dbReference>
<dbReference type="CDD" id="cd00082">
    <property type="entry name" value="HisKA"/>
    <property type="match status" value="1"/>
</dbReference>
<evidence type="ECO:0000256" key="10">
    <source>
        <dbReference type="SAM" id="Phobius"/>
    </source>
</evidence>
<organism evidence="12 13">
    <name type="scientific">Hufsiella arboris</name>
    <dbReference type="NCBI Taxonomy" id="2695275"/>
    <lineage>
        <taxon>Bacteria</taxon>
        <taxon>Pseudomonadati</taxon>
        <taxon>Bacteroidota</taxon>
        <taxon>Sphingobacteriia</taxon>
        <taxon>Sphingobacteriales</taxon>
        <taxon>Sphingobacteriaceae</taxon>
        <taxon>Hufsiella</taxon>
    </lineage>
</organism>
<dbReference type="GO" id="GO:0004721">
    <property type="term" value="F:phosphoprotein phosphatase activity"/>
    <property type="evidence" value="ECO:0007669"/>
    <property type="project" value="TreeGrafter"/>
</dbReference>
<comment type="caution">
    <text evidence="12">The sequence shown here is derived from an EMBL/GenBank/DDBJ whole genome shotgun (WGS) entry which is preliminary data.</text>
</comment>
<evidence type="ECO:0000256" key="5">
    <source>
        <dbReference type="ARBA" id="ARBA00022679"/>
    </source>
</evidence>
<feature type="domain" description="Histidine kinase" evidence="11">
    <location>
        <begin position="226"/>
        <end position="435"/>
    </location>
</feature>
<dbReference type="GO" id="GO:0016036">
    <property type="term" value="P:cellular response to phosphate starvation"/>
    <property type="evidence" value="ECO:0007669"/>
    <property type="project" value="TreeGrafter"/>
</dbReference>
<dbReference type="Pfam" id="PF02518">
    <property type="entry name" value="HATPase_c"/>
    <property type="match status" value="1"/>
</dbReference>
<accession>A0A7K1YDR5</accession>
<dbReference type="SMART" id="SM00387">
    <property type="entry name" value="HATPase_c"/>
    <property type="match status" value="1"/>
</dbReference>
<dbReference type="GO" id="GO:0000155">
    <property type="term" value="F:phosphorelay sensor kinase activity"/>
    <property type="evidence" value="ECO:0007669"/>
    <property type="project" value="InterPro"/>
</dbReference>
<keyword evidence="4" id="KW-1003">Cell membrane</keyword>
<evidence type="ECO:0000256" key="7">
    <source>
        <dbReference type="ARBA" id="ARBA00022777"/>
    </source>
</evidence>
<dbReference type="Gene3D" id="1.10.287.130">
    <property type="match status" value="1"/>
</dbReference>
<dbReference type="SUPFAM" id="SSF47384">
    <property type="entry name" value="Homodimeric domain of signal transducing histidine kinase"/>
    <property type="match status" value="1"/>
</dbReference>
<evidence type="ECO:0000313" key="13">
    <source>
        <dbReference type="Proteomes" id="UP000466586"/>
    </source>
</evidence>
<keyword evidence="5" id="KW-0808">Transferase</keyword>
<evidence type="ECO:0000256" key="8">
    <source>
        <dbReference type="ARBA" id="ARBA00022989"/>
    </source>
</evidence>
<dbReference type="EMBL" id="WVHT01000009">
    <property type="protein sequence ID" value="MXV52747.1"/>
    <property type="molecule type" value="Genomic_DNA"/>
</dbReference>
<name>A0A7K1YDR5_9SPHI</name>
<feature type="transmembrane region" description="Helical" evidence="10">
    <location>
        <begin position="140"/>
        <end position="162"/>
    </location>
</feature>
<feature type="transmembrane region" description="Helical" evidence="10">
    <location>
        <begin position="7"/>
        <end position="30"/>
    </location>
</feature>
<proteinExistence type="predicted"/>
<dbReference type="PROSITE" id="PS50109">
    <property type="entry name" value="HIS_KIN"/>
    <property type="match status" value="1"/>
</dbReference>
<dbReference type="Gene3D" id="3.30.565.10">
    <property type="entry name" value="Histidine kinase-like ATPase, C-terminal domain"/>
    <property type="match status" value="1"/>
</dbReference>
<dbReference type="InterPro" id="IPR050351">
    <property type="entry name" value="BphY/WalK/GraS-like"/>
</dbReference>
<keyword evidence="9 10" id="KW-0472">Membrane</keyword>
<keyword evidence="6 10" id="KW-0812">Transmembrane</keyword>
<evidence type="ECO:0000313" key="12">
    <source>
        <dbReference type="EMBL" id="MXV52747.1"/>
    </source>
</evidence>
<sequence length="435" mass="50164">MKLQHKLAFYNTFTKIAIIAILGTLIISFVENISVNSLKQRMVDKRDKFVSNLSVTEINELLQQEKSFTDYNILKEEYIVLTLVNVTDSIPPQFVEEQRSIEKETGTYLILWDYFQYGGKKYRLEIGESMEAVKRIEKNTLYFTLLILLITVSLTLVSDLAFTRFLLRPFYKIVDEKLNRVNDPIHFNYEKADTTTDDFLLLDSSISGLMKKVSDQLLTEKQFISNVSHELLTPISVLRNRLENMLNDDNISVESLNKISASLKTLTRLKAVINSLLLISKVENQQFNKSDNIQIKTLIAEVMEELEDRLDARHITFENNLTTDYYFTGNQALLHTLFMNLLNNAVKYNKESGKIIISDAYPKTGYQIFISDEGVGMNEQQIEKAFTRFEKFSDRKDSHGLGLAIVKSIASFHYMEISMHSEPEKGTTIAIDFRK</sequence>
<dbReference type="GO" id="GO:0005886">
    <property type="term" value="C:plasma membrane"/>
    <property type="evidence" value="ECO:0007669"/>
    <property type="project" value="UniProtKB-SubCell"/>
</dbReference>
<dbReference type="InterPro" id="IPR005467">
    <property type="entry name" value="His_kinase_dom"/>
</dbReference>
<dbReference type="InterPro" id="IPR003594">
    <property type="entry name" value="HATPase_dom"/>
</dbReference>
<evidence type="ECO:0000256" key="2">
    <source>
        <dbReference type="ARBA" id="ARBA00004651"/>
    </source>
</evidence>
<dbReference type="PANTHER" id="PTHR45453:SF2">
    <property type="entry name" value="HISTIDINE KINASE"/>
    <property type="match status" value="1"/>
</dbReference>
<dbReference type="InterPro" id="IPR036097">
    <property type="entry name" value="HisK_dim/P_sf"/>
</dbReference>
<dbReference type="InterPro" id="IPR036890">
    <property type="entry name" value="HATPase_C_sf"/>
</dbReference>
<protein>
    <recommendedName>
        <fullName evidence="3">histidine kinase</fullName>
        <ecNumber evidence="3">2.7.13.3</ecNumber>
    </recommendedName>
</protein>
<evidence type="ECO:0000256" key="4">
    <source>
        <dbReference type="ARBA" id="ARBA00022475"/>
    </source>
</evidence>
<dbReference type="Pfam" id="PF00512">
    <property type="entry name" value="HisKA"/>
    <property type="match status" value="1"/>
</dbReference>
<dbReference type="Proteomes" id="UP000466586">
    <property type="component" value="Unassembled WGS sequence"/>
</dbReference>
<gene>
    <name evidence="12" type="ORF">GS399_17375</name>
</gene>
<keyword evidence="13" id="KW-1185">Reference proteome</keyword>
<evidence type="ECO:0000256" key="1">
    <source>
        <dbReference type="ARBA" id="ARBA00000085"/>
    </source>
</evidence>
<evidence type="ECO:0000256" key="3">
    <source>
        <dbReference type="ARBA" id="ARBA00012438"/>
    </source>
</evidence>
<dbReference type="InterPro" id="IPR003661">
    <property type="entry name" value="HisK_dim/P_dom"/>
</dbReference>
<reference evidence="12 13" key="1">
    <citation type="submission" date="2019-11" db="EMBL/GenBank/DDBJ databases">
        <title>Pedobacter sp. HMF7647 Genome sequencing and assembly.</title>
        <authorList>
            <person name="Kang H."/>
            <person name="Kim H."/>
            <person name="Joh K."/>
        </authorList>
    </citation>
    <scope>NUCLEOTIDE SEQUENCE [LARGE SCALE GENOMIC DNA]</scope>
    <source>
        <strain evidence="12 13">HMF7647</strain>
    </source>
</reference>
<dbReference type="AlphaFoldDB" id="A0A7K1YDR5"/>
<comment type="catalytic activity">
    <reaction evidence="1">
        <text>ATP + protein L-histidine = ADP + protein N-phospho-L-histidine.</text>
        <dbReference type="EC" id="2.7.13.3"/>
    </reaction>
</comment>
<keyword evidence="8 10" id="KW-1133">Transmembrane helix</keyword>
<comment type="subcellular location">
    <subcellularLocation>
        <location evidence="2">Cell membrane</location>
        <topology evidence="2">Multi-pass membrane protein</topology>
    </subcellularLocation>
</comment>
<dbReference type="RefSeq" id="WP_160845922.1">
    <property type="nucleotide sequence ID" value="NZ_WVHT01000009.1"/>
</dbReference>
<keyword evidence="7 12" id="KW-0418">Kinase</keyword>
<evidence type="ECO:0000256" key="6">
    <source>
        <dbReference type="ARBA" id="ARBA00022692"/>
    </source>
</evidence>
<dbReference type="SUPFAM" id="SSF55874">
    <property type="entry name" value="ATPase domain of HSP90 chaperone/DNA topoisomerase II/histidine kinase"/>
    <property type="match status" value="1"/>
</dbReference>
<dbReference type="SMART" id="SM00388">
    <property type="entry name" value="HisKA"/>
    <property type="match status" value="1"/>
</dbReference>
<dbReference type="EC" id="2.7.13.3" evidence="3"/>
<evidence type="ECO:0000259" key="11">
    <source>
        <dbReference type="PROSITE" id="PS50109"/>
    </source>
</evidence>
<evidence type="ECO:0000256" key="9">
    <source>
        <dbReference type="ARBA" id="ARBA00023136"/>
    </source>
</evidence>